<dbReference type="Proteomes" id="UP000272908">
    <property type="component" value="Unassembled WGS sequence"/>
</dbReference>
<dbReference type="PRINTS" id="PR00081">
    <property type="entry name" value="GDHRDH"/>
</dbReference>
<gene>
    <name evidence="3" type="primary">bacC_2</name>
    <name evidence="3" type="ORF">ROE7235_01394</name>
</gene>
<evidence type="ECO:0000313" key="4">
    <source>
        <dbReference type="Proteomes" id="UP000272908"/>
    </source>
</evidence>
<keyword evidence="4" id="KW-1185">Reference proteome</keyword>
<dbReference type="EMBL" id="UIHC01000010">
    <property type="protein sequence ID" value="SUZ31644.1"/>
    <property type="molecule type" value="Genomic_DNA"/>
</dbReference>
<comment type="similarity">
    <text evidence="1">Belongs to the short-chain dehydrogenases/reductases (SDR) family.</text>
</comment>
<dbReference type="SUPFAM" id="SSF51735">
    <property type="entry name" value="NAD(P)-binding Rossmann-fold domains"/>
    <property type="match status" value="1"/>
</dbReference>
<evidence type="ECO:0000313" key="3">
    <source>
        <dbReference type="EMBL" id="SUZ31644.1"/>
    </source>
</evidence>
<dbReference type="GO" id="GO:0016491">
    <property type="term" value="F:oxidoreductase activity"/>
    <property type="evidence" value="ECO:0007669"/>
    <property type="project" value="UniProtKB-KW"/>
</dbReference>
<accession>A0A3B0MS14</accession>
<protein>
    <submittedName>
        <fullName evidence="3">Dihydroanticapsin 7-dehydrogenase</fullName>
        <ecNumber evidence="3">1.1.1.385</ecNumber>
    </submittedName>
</protein>
<dbReference type="PANTHER" id="PTHR44196">
    <property type="entry name" value="DEHYDROGENASE/REDUCTASE SDR FAMILY MEMBER 7B"/>
    <property type="match status" value="1"/>
</dbReference>
<dbReference type="Pfam" id="PF00106">
    <property type="entry name" value="adh_short"/>
    <property type="match status" value="1"/>
</dbReference>
<reference evidence="4" key="1">
    <citation type="submission" date="2018-08" db="EMBL/GenBank/DDBJ databases">
        <authorList>
            <person name="Rodrigo-Torres L."/>
            <person name="Arahal R. D."/>
            <person name="Lucena T."/>
        </authorList>
    </citation>
    <scope>NUCLEOTIDE SEQUENCE [LARGE SCALE GENOMIC DNA]</scope>
    <source>
        <strain evidence="4">CECT 7235</strain>
    </source>
</reference>
<dbReference type="PANTHER" id="PTHR44196:SF1">
    <property type="entry name" value="DEHYDROGENASE_REDUCTASE SDR FAMILY MEMBER 7B"/>
    <property type="match status" value="1"/>
</dbReference>
<organism evidence="3 4">
    <name type="scientific">Roseinatronobacter ekhonensis</name>
    <dbReference type="NCBI Taxonomy" id="254356"/>
    <lineage>
        <taxon>Bacteria</taxon>
        <taxon>Pseudomonadati</taxon>
        <taxon>Pseudomonadota</taxon>
        <taxon>Alphaproteobacteria</taxon>
        <taxon>Rhodobacterales</taxon>
        <taxon>Paracoccaceae</taxon>
        <taxon>Roseinatronobacter</taxon>
    </lineage>
</organism>
<dbReference type="InterPro" id="IPR002347">
    <property type="entry name" value="SDR_fam"/>
</dbReference>
<dbReference type="Gene3D" id="3.40.50.720">
    <property type="entry name" value="NAD(P)-binding Rossmann-like Domain"/>
    <property type="match status" value="1"/>
</dbReference>
<dbReference type="PROSITE" id="PS00061">
    <property type="entry name" value="ADH_SHORT"/>
    <property type="match status" value="1"/>
</dbReference>
<dbReference type="GO" id="GO:0016020">
    <property type="term" value="C:membrane"/>
    <property type="evidence" value="ECO:0007669"/>
    <property type="project" value="TreeGrafter"/>
</dbReference>
<dbReference type="EC" id="1.1.1.385" evidence="3"/>
<sequence length="237" mass="24495">MKVLITGGASGLGAAFASTCAARGNTVHVIDIAPTAQGFAHDMGSADPAAWDALVQWLAANGPFDLVILSAGISATGRFEAIPLSDHHAVTSVNLTGPVRLVHMLDTGDHLNAGARLVFVASLSCFTGYPGAASYAASKDGLAGFARSLRGPMRKRGVKVQLACPGPMDTPHASRYAPEGSSAKGRLAPDRAAQAILNARRFTIIPGAGPKLAAFLGRLAPQIMTRLMGRVLFSKLK</sequence>
<name>A0A3B0MS14_9RHOB</name>
<dbReference type="RefSeq" id="WP_183073372.1">
    <property type="nucleotide sequence ID" value="NZ_UIHC01000010.1"/>
</dbReference>
<evidence type="ECO:0000256" key="1">
    <source>
        <dbReference type="ARBA" id="ARBA00006484"/>
    </source>
</evidence>
<dbReference type="InterPro" id="IPR036291">
    <property type="entry name" value="NAD(P)-bd_dom_sf"/>
</dbReference>
<dbReference type="AlphaFoldDB" id="A0A3B0MS14"/>
<keyword evidence="2 3" id="KW-0560">Oxidoreductase</keyword>
<evidence type="ECO:0000256" key="2">
    <source>
        <dbReference type="ARBA" id="ARBA00023002"/>
    </source>
</evidence>
<proteinExistence type="inferred from homology"/>
<dbReference type="InterPro" id="IPR020904">
    <property type="entry name" value="Sc_DH/Rdtase_CS"/>
</dbReference>